<dbReference type="InterPro" id="IPR011251">
    <property type="entry name" value="Luciferase-like_dom"/>
</dbReference>
<reference evidence="4 5" key="1">
    <citation type="submission" date="2019-11" db="EMBL/GenBank/DDBJ databases">
        <authorList>
            <person name="Li J."/>
        </authorList>
    </citation>
    <scope>NUCLEOTIDE SEQUENCE [LARGE SCALE GENOMIC DNA]</scope>
    <source>
        <strain evidence="4 5">MF47</strain>
    </source>
</reference>
<evidence type="ECO:0000256" key="2">
    <source>
        <dbReference type="SAM" id="MobiDB-lite"/>
    </source>
</evidence>
<dbReference type="EC" id="1.-.-.-" evidence="4"/>
<dbReference type="GO" id="GO:0016705">
    <property type="term" value="F:oxidoreductase activity, acting on paired donors, with incorporation or reduction of molecular oxygen"/>
    <property type="evidence" value="ECO:0007669"/>
    <property type="project" value="InterPro"/>
</dbReference>
<dbReference type="InterPro" id="IPR019949">
    <property type="entry name" value="CmoO-like"/>
</dbReference>
<dbReference type="KEGG" id="aef:GEV26_01105"/>
<feature type="domain" description="Luciferase-like" evidence="3">
    <location>
        <begin position="1"/>
        <end position="297"/>
    </location>
</feature>
<dbReference type="GO" id="GO:0005829">
    <property type="term" value="C:cytosol"/>
    <property type="evidence" value="ECO:0007669"/>
    <property type="project" value="TreeGrafter"/>
</dbReference>
<proteinExistence type="predicted"/>
<dbReference type="AlphaFoldDB" id="A0A5Q2MJG7"/>
<evidence type="ECO:0000313" key="4">
    <source>
        <dbReference type="EMBL" id="QGG40090.1"/>
    </source>
</evidence>
<dbReference type="Proteomes" id="UP000392064">
    <property type="component" value="Chromosome"/>
</dbReference>
<dbReference type="EMBL" id="CP045737">
    <property type="protein sequence ID" value="QGG40090.1"/>
    <property type="molecule type" value="Genomic_DNA"/>
</dbReference>
<evidence type="ECO:0000259" key="3">
    <source>
        <dbReference type="Pfam" id="PF00296"/>
    </source>
</evidence>
<organism evidence="4 5">
    <name type="scientific">Aeromicrobium yanjiei</name>
    <dbReference type="NCBI Taxonomy" id="2662028"/>
    <lineage>
        <taxon>Bacteria</taxon>
        <taxon>Bacillati</taxon>
        <taxon>Actinomycetota</taxon>
        <taxon>Actinomycetes</taxon>
        <taxon>Propionibacteriales</taxon>
        <taxon>Nocardioidaceae</taxon>
        <taxon>Aeromicrobium</taxon>
    </lineage>
</organism>
<comment type="similarity">
    <text evidence="1">To bacterial alkanal monooxygenase alpha and beta chains.</text>
</comment>
<accession>A0A5Q2MJG7</accession>
<dbReference type="PANTHER" id="PTHR30137">
    <property type="entry name" value="LUCIFERASE-LIKE MONOOXYGENASE"/>
    <property type="match status" value="1"/>
</dbReference>
<feature type="compositionally biased region" description="Basic and acidic residues" evidence="2">
    <location>
        <begin position="1"/>
        <end position="20"/>
    </location>
</feature>
<dbReference type="Pfam" id="PF00296">
    <property type="entry name" value="Bac_luciferase"/>
    <property type="match status" value="1"/>
</dbReference>
<keyword evidence="4" id="KW-0560">Oxidoreductase</keyword>
<dbReference type="NCBIfam" id="TIGR03558">
    <property type="entry name" value="oxido_grp_1"/>
    <property type="match status" value="1"/>
</dbReference>
<evidence type="ECO:0000313" key="5">
    <source>
        <dbReference type="Proteomes" id="UP000392064"/>
    </source>
</evidence>
<name>A0A5Q2MJG7_9ACTN</name>
<keyword evidence="5" id="KW-1185">Reference proteome</keyword>
<sequence length="323" mass="34622">MRLSLLDRSRTRAGHPEREGLTGSVERAVNAERLGYDRFWVAEHHAVPGIASGSPAVLLAAIGAHTESIRIGSGGVMLPNHQPLVVAEQFLMLDALFPGRVDLGVGRSLGFTAAVRRALRHELDAADTFEDDLDELRRLLTGEADVTAHPVAAADVPLFVLATGRGMEVAARLGLPVVIGGPILTKDAGREAIEAYRRSFRPSKQAADPHVTISLDVTVADDDATARELALPEAWAMARSRQTGEFPPLEPVDAIRAQPWTSQVRQRVESALDTAVAGSPTTVRRQLDELVARTGADELMASTSTYDREALLASDAALRDLVG</sequence>
<protein>
    <submittedName>
        <fullName evidence="4">MsnO8 family LLM class oxidoreductase</fullName>
        <ecNumber evidence="4">1.-.-.-</ecNumber>
    </submittedName>
</protein>
<feature type="region of interest" description="Disordered" evidence="2">
    <location>
        <begin position="1"/>
        <end position="21"/>
    </location>
</feature>
<dbReference type="PANTHER" id="PTHR30137:SF6">
    <property type="entry name" value="LUCIFERASE-LIKE MONOOXYGENASE"/>
    <property type="match status" value="1"/>
</dbReference>
<dbReference type="InterPro" id="IPR036661">
    <property type="entry name" value="Luciferase-like_sf"/>
</dbReference>
<dbReference type="SUPFAM" id="SSF51679">
    <property type="entry name" value="Bacterial luciferase-like"/>
    <property type="match status" value="1"/>
</dbReference>
<gene>
    <name evidence="4" type="ORF">GEV26_01105</name>
</gene>
<dbReference type="Gene3D" id="3.20.20.30">
    <property type="entry name" value="Luciferase-like domain"/>
    <property type="match status" value="1"/>
</dbReference>
<dbReference type="RefSeq" id="WP_153651363.1">
    <property type="nucleotide sequence ID" value="NZ_CP045737.1"/>
</dbReference>
<dbReference type="InterPro" id="IPR050766">
    <property type="entry name" value="Bact_Lucif_Oxidored"/>
</dbReference>
<evidence type="ECO:0000256" key="1">
    <source>
        <dbReference type="ARBA" id="ARBA00007789"/>
    </source>
</evidence>